<evidence type="ECO:0000259" key="2">
    <source>
        <dbReference type="Pfam" id="PF12937"/>
    </source>
</evidence>
<organism evidence="3 4">
    <name type="scientific">Funneliformis mosseae</name>
    <name type="common">Endomycorrhizal fungus</name>
    <name type="synonym">Glomus mosseae</name>
    <dbReference type="NCBI Taxonomy" id="27381"/>
    <lineage>
        <taxon>Eukaryota</taxon>
        <taxon>Fungi</taxon>
        <taxon>Fungi incertae sedis</taxon>
        <taxon>Mucoromycota</taxon>
        <taxon>Glomeromycotina</taxon>
        <taxon>Glomeromycetes</taxon>
        <taxon>Glomerales</taxon>
        <taxon>Glomeraceae</taxon>
        <taxon>Funneliformis</taxon>
    </lineage>
</organism>
<accession>A0A9N8ZSX0</accession>
<protein>
    <submittedName>
        <fullName evidence="3">5998_t:CDS:1</fullName>
    </submittedName>
</protein>
<dbReference type="Proteomes" id="UP000789375">
    <property type="component" value="Unassembled WGS sequence"/>
</dbReference>
<dbReference type="AlphaFoldDB" id="A0A9N8ZSX0"/>
<dbReference type="Gene3D" id="3.80.10.10">
    <property type="entry name" value="Ribonuclease Inhibitor"/>
    <property type="match status" value="2"/>
</dbReference>
<dbReference type="InterPro" id="IPR001810">
    <property type="entry name" value="F-box_dom"/>
</dbReference>
<feature type="domain" description="F-box" evidence="2">
    <location>
        <begin position="5"/>
        <end position="48"/>
    </location>
</feature>
<dbReference type="SUPFAM" id="SSF81383">
    <property type="entry name" value="F-box domain"/>
    <property type="match status" value="1"/>
</dbReference>
<proteinExistence type="predicted"/>
<dbReference type="EMBL" id="CAJVPP010000707">
    <property type="protein sequence ID" value="CAG8505719.1"/>
    <property type="molecule type" value="Genomic_DNA"/>
</dbReference>
<dbReference type="InterPro" id="IPR036047">
    <property type="entry name" value="F-box-like_dom_sf"/>
</dbReference>
<dbReference type="SUPFAM" id="SSF52047">
    <property type="entry name" value="RNI-like"/>
    <property type="match status" value="1"/>
</dbReference>
<dbReference type="InterPro" id="IPR032675">
    <property type="entry name" value="LRR_dom_sf"/>
</dbReference>
<dbReference type="Pfam" id="PF12937">
    <property type="entry name" value="F-box-like"/>
    <property type="match status" value="1"/>
</dbReference>
<name>A0A9N8ZSX0_FUNMO</name>
<sequence>MAPFLPTDCLSQIFRNLETDQKSLYSCILVNRLWCATSIEFLWSRPFRFLYTCPNPCSCDEVSRIERSSKLIKVFLSCLNEKEKLQLKENKVHLPLSVQQSPLFDYAGFIRYLDLDEFYTAIRDWIDFAHVVSKEEEIREAMELRKKSKKLNKKLKLSTVVKFLSKSMGYHNKRKSESDKESVNSLSSSGSSVGGNNPPPSPIVPHPRERLITESLCGLLMRRSVTLKQLSIDKTHSTRSKFEPRCLTLPPWMDRFRNHRFIPDEYLSLATYPGAINCLSHLNEFIFTTRQSKTKIFDSLCLTSHNLHTIVVTMDFHSNGWCGTRSRREVMELEDEAKSLANLIKAQQSLQNFELHQCEVGSAVIIQSLQTQSNSLQSICFDEVSFWGWDPLTSLEECLKLQKLVFRHCHGLTTELLEPLITTKFDNLLTLLMDASSAPAHILDAIIKNSGHRIQTLNLGLFKPHPTVHLIETVATYCPNLTTFSSYVDIDEINHLVALFTLCTKLSSVTLTGPRNSEINVDKMFLQFARQDLSNLKELNILGPWSFTPEALDKFLTCSKAPIRTLRIDNCRCFTDSHLDVIIHSLKNTLEALRLHIRNRLNEESIIRAKEFVDLEIEKFEFVHRVSNNNDNNNRGGSFKPKFCKKFLMERRLKR</sequence>
<reference evidence="3" key="1">
    <citation type="submission" date="2021-06" db="EMBL/GenBank/DDBJ databases">
        <authorList>
            <person name="Kallberg Y."/>
            <person name="Tangrot J."/>
            <person name="Rosling A."/>
        </authorList>
    </citation>
    <scope>NUCLEOTIDE SEQUENCE</scope>
    <source>
        <strain evidence="3">87-6 pot B 2015</strain>
    </source>
</reference>
<evidence type="ECO:0000256" key="1">
    <source>
        <dbReference type="SAM" id="MobiDB-lite"/>
    </source>
</evidence>
<keyword evidence="4" id="KW-1185">Reference proteome</keyword>
<evidence type="ECO:0000313" key="4">
    <source>
        <dbReference type="Proteomes" id="UP000789375"/>
    </source>
</evidence>
<feature type="compositionally biased region" description="Low complexity" evidence="1">
    <location>
        <begin position="183"/>
        <end position="196"/>
    </location>
</feature>
<feature type="region of interest" description="Disordered" evidence="1">
    <location>
        <begin position="171"/>
        <end position="207"/>
    </location>
</feature>
<gene>
    <name evidence="3" type="ORF">FMOSSE_LOCUS4273</name>
</gene>
<evidence type="ECO:0000313" key="3">
    <source>
        <dbReference type="EMBL" id="CAG8505719.1"/>
    </source>
</evidence>
<comment type="caution">
    <text evidence="3">The sequence shown here is derived from an EMBL/GenBank/DDBJ whole genome shotgun (WGS) entry which is preliminary data.</text>
</comment>